<dbReference type="EMBL" id="LAZR01000990">
    <property type="protein sequence ID" value="KKN53062.1"/>
    <property type="molecule type" value="Genomic_DNA"/>
</dbReference>
<evidence type="ECO:0000313" key="6">
    <source>
        <dbReference type="EMBL" id="KKN53062.1"/>
    </source>
</evidence>
<keyword evidence="1" id="KW-0479">Metal-binding</keyword>
<dbReference type="InterPro" id="IPR015928">
    <property type="entry name" value="Aconitase/3IPM_dehydase_swvl"/>
</dbReference>
<keyword evidence="2" id="KW-0408">Iron</keyword>
<evidence type="ECO:0008006" key="7">
    <source>
        <dbReference type="Google" id="ProtNLM"/>
    </source>
</evidence>
<reference evidence="6" key="1">
    <citation type="journal article" date="2015" name="Nature">
        <title>Complex archaea that bridge the gap between prokaryotes and eukaryotes.</title>
        <authorList>
            <person name="Spang A."/>
            <person name="Saw J.H."/>
            <person name="Jorgensen S.L."/>
            <person name="Zaremba-Niedzwiedzka K."/>
            <person name="Martijn J."/>
            <person name="Lind A.E."/>
            <person name="van Eijk R."/>
            <person name="Schleper C."/>
            <person name="Guy L."/>
            <person name="Ettema T.J."/>
        </authorList>
    </citation>
    <scope>NUCLEOTIDE SEQUENCE</scope>
</reference>
<organism evidence="6">
    <name type="scientific">marine sediment metagenome</name>
    <dbReference type="NCBI Taxonomy" id="412755"/>
    <lineage>
        <taxon>unclassified sequences</taxon>
        <taxon>metagenomes</taxon>
        <taxon>ecological metagenomes</taxon>
    </lineage>
</organism>
<proteinExistence type="predicted"/>
<comment type="caution">
    <text evidence="6">The sequence shown here is derived from an EMBL/GenBank/DDBJ whole genome shotgun (WGS) entry which is preliminary data.</text>
</comment>
<feature type="domain" description="Aconitase A/isopropylmalate dehydratase small subunit swivel" evidence="5">
    <location>
        <begin position="523"/>
        <end position="575"/>
    </location>
</feature>
<dbReference type="Gene3D" id="3.20.19.10">
    <property type="entry name" value="Aconitase, domain 4"/>
    <property type="match status" value="1"/>
</dbReference>
<keyword evidence="3" id="KW-0411">Iron-sulfur</keyword>
<dbReference type="PROSITE" id="PS01244">
    <property type="entry name" value="ACONITASE_2"/>
    <property type="match status" value="1"/>
</dbReference>
<evidence type="ECO:0000256" key="2">
    <source>
        <dbReference type="ARBA" id="ARBA00023004"/>
    </source>
</evidence>
<dbReference type="PANTHER" id="PTHR43160:SF3">
    <property type="entry name" value="ACONITATE HYDRATASE, MITOCHONDRIAL"/>
    <property type="match status" value="1"/>
</dbReference>
<dbReference type="InterPro" id="IPR001030">
    <property type="entry name" value="Acoase/IPM_deHydtase_lsu_aba"/>
</dbReference>
<dbReference type="SUPFAM" id="SSF52016">
    <property type="entry name" value="LeuD/IlvD-like"/>
    <property type="match status" value="1"/>
</dbReference>
<dbReference type="PROSITE" id="PS00450">
    <property type="entry name" value="ACONITASE_1"/>
    <property type="match status" value="1"/>
</dbReference>
<dbReference type="GO" id="GO:0046872">
    <property type="term" value="F:metal ion binding"/>
    <property type="evidence" value="ECO:0007669"/>
    <property type="project" value="UniProtKB-KW"/>
</dbReference>
<evidence type="ECO:0000259" key="4">
    <source>
        <dbReference type="Pfam" id="PF00330"/>
    </source>
</evidence>
<dbReference type="PRINTS" id="PR00415">
    <property type="entry name" value="ACONITASE"/>
</dbReference>
<feature type="domain" description="Aconitase/3-isopropylmalate dehydratase large subunit alpha/beta/alpha" evidence="4">
    <location>
        <begin position="7"/>
        <end position="283"/>
    </location>
</feature>
<dbReference type="InterPro" id="IPR015931">
    <property type="entry name" value="Acnase/IPM_dHydase_lsu_aba_1/3"/>
</dbReference>
<dbReference type="AlphaFoldDB" id="A0A0F9RT64"/>
<dbReference type="InterPro" id="IPR006250">
    <property type="entry name" value="Aconitase_put"/>
</dbReference>
<dbReference type="InterPro" id="IPR000573">
    <property type="entry name" value="AconitaseA/IPMdHydase_ssu_swvl"/>
</dbReference>
<dbReference type="NCBIfam" id="TIGR01342">
    <property type="entry name" value="acon_putative"/>
    <property type="match status" value="1"/>
</dbReference>
<dbReference type="InterPro" id="IPR018136">
    <property type="entry name" value="Aconitase_4Fe-4S_BS"/>
</dbReference>
<accession>A0A0F9RT64</accession>
<dbReference type="InterPro" id="IPR036008">
    <property type="entry name" value="Aconitase_4Fe-4S_dom"/>
</dbReference>
<dbReference type="PANTHER" id="PTHR43160">
    <property type="entry name" value="ACONITATE HYDRATASE B"/>
    <property type="match status" value="1"/>
</dbReference>
<sequence length="640" mass="69725">MRKTLTEKILEHHLVGGKLERGNDISIKIDQTLTQDATGTMAYLQFEAIGIPRVQTELSVSYVDHNTLQTDFKNADDHRYLQSIAAKYGLYFSRPGNGICHQLHLERFARPGKTLLGSDSHTPTGGGVGMIAIGAGGLDVAAAMAGEFFHLKMPNVVNVYLTEKLPEFVSAKDVILEVLRRIGVKGAVNKVLEYTGPGVKALTVPERGTITNMGTETGATTSIFPSDDITKEFLEAQERGNQWISFEADGDAIYDEKIEINLSEIEPLISLPHSPGNVKTVKEIEGLSVDQVCIGSCTNSTLRDLKIVANILKGNTINKDLSLTISPGSRQVVEHLVKSGELIFMVEAGARILENTCGPCIGMGQAPSTEAVSLRTFNRNFLGRSGTKSANAYLVSPETAAVSAIFGKLTDPRKFGIKPKIEMPEKFLVNDNMIISPIKDTESIEIIRGPNIKPLPEFNPLPNKLEGEVLLKVEDDITTDHIMPAGAKILPLRSNVPEISKFVFNVVDPTFPERSLEKNGGFIVGGENYGQGSSREHAAIAPKYLGLKAVIVKSFARIHLANLVNFGIVPLTFADKNDFNKIEQGDKFEIDLTTLESGNIPLKNLTKGLNIPLTHSLSEIEIEILKVGGKLPHIKQKHAK</sequence>
<dbReference type="CDD" id="cd01579">
    <property type="entry name" value="AcnA_Bact_Swivel"/>
    <property type="match status" value="1"/>
</dbReference>
<dbReference type="NCBIfam" id="NF005558">
    <property type="entry name" value="PRK07229.1"/>
    <property type="match status" value="1"/>
</dbReference>
<gene>
    <name evidence="6" type="ORF">LCGC14_0606140</name>
</gene>
<dbReference type="Gene3D" id="3.30.499.10">
    <property type="entry name" value="Aconitase, domain 3"/>
    <property type="match status" value="2"/>
</dbReference>
<dbReference type="GO" id="GO:0051539">
    <property type="term" value="F:4 iron, 4 sulfur cluster binding"/>
    <property type="evidence" value="ECO:0007669"/>
    <property type="project" value="TreeGrafter"/>
</dbReference>
<dbReference type="GO" id="GO:0005829">
    <property type="term" value="C:cytosol"/>
    <property type="evidence" value="ECO:0007669"/>
    <property type="project" value="TreeGrafter"/>
</dbReference>
<dbReference type="InterPro" id="IPR050926">
    <property type="entry name" value="Aconitase/IPM_isomerase"/>
</dbReference>
<name>A0A0F9RT64_9ZZZZ</name>
<evidence type="ECO:0000259" key="5">
    <source>
        <dbReference type="Pfam" id="PF00694"/>
    </source>
</evidence>
<protein>
    <recommendedName>
        <fullName evidence="7">Aconitate hydratase</fullName>
    </recommendedName>
</protein>
<dbReference type="SUPFAM" id="SSF53732">
    <property type="entry name" value="Aconitase iron-sulfur domain"/>
    <property type="match status" value="1"/>
</dbReference>
<evidence type="ECO:0000256" key="1">
    <source>
        <dbReference type="ARBA" id="ARBA00022723"/>
    </source>
</evidence>
<dbReference type="GO" id="GO:0003994">
    <property type="term" value="F:aconitate hydratase activity"/>
    <property type="evidence" value="ECO:0007669"/>
    <property type="project" value="TreeGrafter"/>
</dbReference>
<dbReference type="GO" id="GO:0006099">
    <property type="term" value="P:tricarboxylic acid cycle"/>
    <property type="evidence" value="ECO:0007669"/>
    <property type="project" value="TreeGrafter"/>
</dbReference>
<dbReference type="Pfam" id="PF00330">
    <property type="entry name" value="Aconitase"/>
    <property type="match status" value="1"/>
</dbReference>
<dbReference type="Pfam" id="PF00694">
    <property type="entry name" value="Aconitase_C"/>
    <property type="match status" value="1"/>
</dbReference>
<evidence type="ECO:0000256" key="3">
    <source>
        <dbReference type="ARBA" id="ARBA00023014"/>
    </source>
</evidence>